<proteinExistence type="predicted"/>
<dbReference type="RefSeq" id="WP_094068148.1">
    <property type="nucleotide sequence ID" value="NZ_CABPSX010000007.1"/>
</dbReference>
<feature type="region of interest" description="Disordered" evidence="1">
    <location>
        <begin position="136"/>
        <end position="160"/>
    </location>
</feature>
<feature type="compositionally biased region" description="Basic and acidic residues" evidence="1">
    <location>
        <begin position="410"/>
        <end position="419"/>
    </location>
</feature>
<dbReference type="CDD" id="cd17470">
    <property type="entry name" value="T3SS_Flik_C"/>
    <property type="match status" value="1"/>
</dbReference>
<keyword evidence="3" id="KW-0969">Cilium</keyword>
<evidence type="ECO:0000259" key="2">
    <source>
        <dbReference type="Pfam" id="PF02120"/>
    </source>
</evidence>
<keyword evidence="3" id="KW-0282">Flagellum</keyword>
<protein>
    <submittedName>
        <fullName evidence="3">Flagellar hook-length control protein</fullName>
    </submittedName>
</protein>
<evidence type="ECO:0000256" key="1">
    <source>
        <dbReference type="SAM" id="MobiDB-lite"/>
    </source>
</evidence>
<dbReference type="AlphaFoldDB" id="A0A5E5P7R8"/>
<keyword evidence="3" id="KW-0966">Cell projection</keyword>
<dbReference type="Pfam" id="PF02120">
    <property type="entry name" value="Flg_hook"/>
    <property type="match status" value="1"/>
</dbReference>
<evidence type="ECO:0000313" key="4">
    <source>
        <dbReference type="Proteomes" id="UP000364291"/>
    </source>
</evidence>
<dbReference type="InterPro" id="IPR038610">
    <property type="entry name" value="FliK-like_C_sf"/>
</dbReference>
<dbReference type="Gene3D" id="3.30.750.140">
    <property type="match status" value="1"/>
</dbReference>
<dbReference type="Proteomes" id="UP000364291">
    <property type="component" value="Unassembled WGS sequence"/>
</dbReference>
<dbReference type="EMBL" id="CABPSX010000007">
    <property type="protein sequence ID" value="VVG72621.1"/>
    <property type="molecule type" value="Genomic_DNA"/>
</dbReference>
<evidence type="ECO:0000313" key="3">
    <source>
        <dbReference type="EMBL" id="VVG72621.1"/>
    </source>
</evidence>
<dbReference type="PANTHER" id="PTHR37533:SF2">
    <property type="entry name" value="FLAGELLAR HOOK-LENGTH CONTROL PROTEIN"/>
    <property type="match status" value="1"/>
</dbReference>
<dbReference type="OrthoDB" id="8942541at2"/>
<accession>A0A5E5P7R8</accession>
<organism evidence="3 4">
    <name type="scientific">Pandoraea apista</name>
    <dbReference type="NCBI Taxonomy" id="93218"/>
    <lineage>
        <taxon>Bacteria</taxon>
        <taxon>Pseudomonadati</taxon>
        <taxon>Pseudomonadota</taxon>
        <taxon>Betaproteobacteria</taxon>
        <taxon>Burkholderiales</taxon>
        <taxon>Burkholderiaceae</taxon>
        <taxon>Pandoraea</taxon>
    </lineage>
</organism>
<feature type="domain" description="Flagellar hook-length control protein-like C-terminal" evidence="2">
    <location>
        <begin position="299"/>
        <end position="374"/>
    </location>
</feature>
<dbReference type="InterPro" id="IPR052563">
    <property type="entry name" value="FliK"/>
</dbReference>
<dbReference type="InterPro" id="IPR021136">
    <property type="entry name" value="Flagellar_hook_control-like_C"/>
</dbReference>
<gene>
    <name evidence="3" type="ORF">PAP18089_03617</name>
</gene>
<feature type="region of interest" description="Disordered" evidence="1">
    <location>
        <begin position="372"/>
        <end position="419"/>
    </location>
</feature>
<name>A0A5E5P7R8_9BURK</name>
<dbReference type="PANTHER" id="PTHR37533">
    <property type="entry name" value="FLAGELLAR HOOK-LENGTH CONTROL PROTEIN"/>
    <property type="match status" value="1"/>
</dbReference>
<sequence>MIVDFTRLMKPGNADAFAPVAEGMPTDTLAQTLLSVGVPGTPVARGMEAAPGDFAATLDRSTAQALDLLWKESDAEALQGALVRTPGTETLARPDVGSPAGMPVLAIVPGAPAMPDGADSLVTGDTVSMPRDNPVTRAADTPVADNSARVAPGTPASANESLRDAVTPHIETLLAAHEHRMRGALGRHTPAGPNPSNEGTTGALASAGGVAVVRTAAVSLPLGPAGPSMAALTRATDPATLAAASIDSGSAQALRGAFPPATFGNAVTGELSAAATSGGYLSANVAAGDATTVARTLSERVHAMTEKGVHEARLRLTPAELGDIAIVVRKSPMQLSVSLQVARPEALSLVQGTAALLRDMLSQRHAGEVQVSVAGMPSDGGDGGAGHARERHSGDEQSGDDGPGLALGEAARERKAFRL</sequence>
<reference evidence="3 4" key="1">
    <citation type="submission" date="2019-08" db="EMBL/GenBank/DDBJ databases">
        <authorList>
            <person name="Peeters C."/>
        </authorList>
    </citation>
    <scope>NUCLEOTIDE SEQUENCE [LARGE SCALE GENOMIC DNA]</scope>
    <source>
        <strain evidence="3 4">LMG 18089</strain>
    </source>
</reference>